<protein>
    <submittedName>
        <fullName evidence="3">Uncharacterized protein</fullName>
    </submittedName>
</protein>
<organism evidence="3 4">
    <name type="scientific">Cupriavidus gilardii</name>
    <dbReference type="NCBI Taxonomy" id="82541"/>
    <lineage>
        <taxon>Bacteria</taxon>
        <taxon>Pseudomonadati</taxon>
        <taxon>Pseudomonadota</taxon>
        <taxon>Betaproteobacteria</taxon>
        <taxon>Burkholderiales</taxon>
        <taxon>Burkholderiaceae</taxon>
        <taxon>Cupriavidus</taxon>
    </lineage>
</organism>
<feature type="coiled-coil region" evidence="1">
    <location>
        <begin position="74"/>
        <end position="101"/>
    </location>
</feature>
<feature type="compositionally biased region" description="Basic and acidic residues" evidence="2">
    <location>
        <begin position="35"/>
        <end position="49"/>
    </location>
</feature>
<keyword evidence="4" id="KW-1185">Reference proteome</keyword>
<evidence type="ECO:0000256" key="2">
    <source>
        <dbReference type="SAM" id="MobiDB-lite"/>
    </source>
</evidence>
<dbReference type="Proteomes" id="UP001056648">
    <property type="component" value="Chromosome 1"/>
</dbReference>
<feature type="region of interest" description="Disordered" evidence="2">
    <location>
        <begin position="30"/>
        <end position="49"/>
    </location>
</feature>
<gene>
    <name evidence="3" type="ORF">NDR89_05910</name>
</gene>
<evidence type="ECO:0000313" key="4">
    <source>
        <dbReference type="Proteomes" id="UP001056648"/>
    </source>
</evidence>
<dbReference type="RefSeq" id="WP_212762795.1">
    <property type="nucleotide sequence ID" value="NZ_BAAAEB010000031.1"/>
</dbReference>
<sequence length="159" mass="17853">MTAGEVHRPVLEPTRSATPSIARAWSHLADVASAKPDHDPSQSHREHRDESIADAVAAVLAADDSVPPAIRQAVQGLLQRHRQLEADVARLRAQREEWIVNVLTYQALYHRYSGQTLHDPSDRLMRERDSMRRTIREQLRSGTTPTAMFDLPPHSVSSV</sequence>
<keyword evidence="1" id="KW-0175">Coiled coil</keyword>
<name>A0ABY4VKG7_9BURK</name>
<proteinExistence type="predicted"/>
<accession>A0ABY4VKG7</accession>
<evidence type="ECO:0000313" key="3">
    <source>
        <dbReference type="EMBL" id="USE76797.1"/>
    </source>
</evidence>
<dbReference type="EMBL" id="CP098735">
    <property type="protein sequence ID" value="USE76797.1"/>
    <property type="molecule type" value="Genomic_DNA"/>
</dbReference>
<reference evidence="3" key="1">
    <citation type="submission" date="2022-06" db="EMBL/GenBank/DDBJ databases">
        <title>Complete genome sequence and characterization of Cupriavidus gilardii QJ1 isolated from contaminating cells.</title>
        <authorList>
            <person name="Qi J."/>
        </authorList>
    </citation>
    <scope>NUCLEOTIDE SEQUENCE</scope>
    <source>
        <strain evidence="3">QJ1</strain>
    </source>
</reference>
<evidence type="ECO:0000256" key="1">
    <source>
        <dbReference type="SAM" id="Coils"/>
    </source>
</evidence>